<dbReference type="Proteomes" id="UP000001784">
    <property type="component" value="Chromosome"/>
</dbReference>
<reference evidence="2 3" key="1">
    <citation type="submission" date="2006-10" db="EMBL/GenBank/DDBJ databases">
        <title>Complete sequence of Syntrophobacter fumaroxidans MPOB.</title>
        <authorList>
            <consortium name="US DOE Joint Genome Institute"/>
            <person name="Copeland A."/>
            <person name="Lucas S."/>
            <person name="Lapidus A."/>
            <person name="Barry K."/>
            <person name="Detter J.C."/>
            <person name="Glavina del Rio T."/>
            <person name="Hammon N."/>
            <person name="Israni S."/>
            <person name="Pitluck S."/>
            <person name="Goltsman E.G."/>
            <person name="Martinez M."/>
            <person name="Schmutz J."/>
            <person name="Larimer F."/>
            <person name="Land M."/>
            <person name="Hauser L."/>
            <person name="Kyrpides N."/>
            <person name="Kim E."/>
            <person name="Boone D.R."/>
            <person name="Brockman F."/>
            <person name="Culley D."/>
            <person name="Ferry J."/>
            <person name="Gunsalus R."/>
            <person name="McInerney M.J."/>
            <person name="Morrison M."/>
            <person name="Plugge C."/>
            <person name="Rohlin L."/>
            <person name="Scholten J."/>
            <person name="Sieber J."/>
            <person name="Stams A.J.M."/>
            <person name="Worm P."/>
            <person name="Henstra A.M."/>
            <person name="Richardson P."/>
        </authorList>
    </citation>
    <scope>NUCLEOTIDE SEQUENCE [LARGE SCALE GENOMIC DNA]</scope>
    <source>
        <strain evidence="3">DSM 10017 / MPOB</strain>
    </source>
</reference>
<dbReference type="KEGG" id="sfu:Sfum_1719"/>
<dbReference type="AlphaFoldDB" id="A0LJ04"/>
<accession>A0LJ04</accession>
<dbReference type="eggNOG" id="ENOG5032U5Z">
    <property type="taxonomic scope" value="Bacteria"/>
</dbReference>
<keyword evidence="3" id="KW-1185">Reference proteome</keyword>
<feature type="domain" description="DUF3786" evidence="1">
    <location>
        <begin position="176"/>
        <end position="354"/>
    </location>
</feature>
<protein>
    <recommendedName>
        <fullName evidence="1">DUF3786 domain-containing protein</fullName>
    </recommendedName>
</protein>
<evidence type="ECO:0000313" key="3">
    <source>
        <dbReference type="Proteomes" id="UP000001784"/>
    </source>
</evidence>
<name>A0LJ04_SYNFM</name>
<dbReference type="EMBL" id="CP000478">
    <property type="protein sequence ID" value="ABK17406.1"/>
    <property type="molecule type" value="Genomic_DNA"/>
</dbReference>
<gene>
    <name evidence="2" type="ordered locus">Sfum_1719</name>
</gene>
<evidence type="ECO:0000259" key="1">
    <source>
        <dbReference type="Pfam" id="PF12654"/>
    </source>
</evidence>
<sequence>MERRWKRSLPRSAFFTAAPPAVLRCRDHFQDRIPVPGDDRRLFRIVGPVATEPFFRSPVRAVPFGNRHARGFSGTADMSDQFISVCTLEDRFEGDILMDALSQESIPAILRPFQETPYSALFVPQKGWGLILVPENMAPRAREVIDEVLREVRSAPVYSDPSDVDPLLWERLREADPETVCHNALVEYEDEHRAYVVPFLNAELLITPGEETTEVLDSPPYPRVDFELNLSLLHYLLEAENVALTRKWIGEKDIPSGEAFFRGLHRLPVDSLIELFGPDARLFRATAELLGGTPVDLGDAAYEFQVLPRVPLLVVLWEGDEEFEPALHILFDETVSTQFKALDTLWAFTGVFCRTLAAAARDLLPGEER</sequence>
<dbReference type="STRING" id="335543.Sfum_1719"/>
<dbReference type="Pfam" id="PF12654">
    <property type="entry name" value="DUF3786"/>
    <property type="match status" value="1"/>
</dbReference>
<dbReference type="InParanoid" id="A0LJ04"/>
<proteinExistence type="predicted"/>
<organism evidence="2 3">
    <name type="scientific">Syntrophobacter fumaroxidans (strain DSM 10017 / MPOB)</name>
    <dbReference type="NCBI Taxonomy" id="335543"/>
    <lineage>
        <taxon>Bacteria</taxon>
        <taxon>Pseudomonadati</taxon>
        <taxon>Thermodesulfobacteriota</taxon>
        <taxon>Syntrophobacteria</taxon>
        <taxon>Syntrophobacterales</taxon>
        <taxon>Syntrophobacteraceae</taxon>
        <taxon>Syntrophobacter</taxon>
    </lineage>
</organism>
<dbReference type="InterPro" id="IPR024264">
    <property type="entry name" value="DUF3786"/>
</dbReference>
<dbReference type="HOGENOM" id="CLU_749907_0_0_7"/>
<evidence type="ECO:0000313" key="2">
    <source>
        <dbReference type="EMBL" id="ABK17406.1"/>
    </source>
</evidence>